<name>A0A3N9U2X5_9VIBR</name>
<organism evidence="3 4">
    <name type="scientific">Vibrio viridaestus</name>
    <dbReference type="NCBI Taxonomy" id="2487322"/>
    <lineage>
        <taxon>Bacteria</taxon>
        <taxon>Pseudomonadati</taxon>
        <taxon>Pseudomonadota</taxon>
        <taxon>Gammaproteobacteria</taxon>
        <taxon>Vibrionales</taxon>
        <taxon>Vibrionaceae</taxon>
        <taxon>Vibrio</taxon>
    </lineage>
</organism>
<evidence type="ECO:0000259" key="2">
    <source>
        <dbReference type="PROSITE" id="PS50263"/>
    </source>
</evidence>
<reference evidence="3 4" key="1">
    <citation type="submission" date="2018-11" db="EMBL/GenBank/DDBJ databases">
        <title>Vibrio LJC006 sp. nov., isolated from seawater during the bloom of the enteromorpha.</title>
        <authorList>
            <person name="Liang J."/>
        </authorList>
    </citation>
    <scope>NUCLEOTIDE SEQUENCE [LARGE SCALE GENOMIC DNA]</scope>
    <source>
        <strain evidence="3 4">LJC006</strain>
    </source>
</reference>
<dbReference type="GO" id="GO:0016811">
    <property type="term" value="F:hydrolase activity, acting on carbon-nitrogen (but not peptide) bonds, in linear amides"/>
    <property type="evidence" value="ECO:0007669"/>
    <property type="project" value="InterPro"/>
</dbReference>
<dbReference type="Pfam" id="PF00795">
    <property type="entry name" value="CN_hydrolase"/>
    <property type="match status" value="1"/>
</dbReference>
<dbReference type="PANTHER" id="PTHR23088">
    <property type="entry name" value="NITRILASE-RELATED"/>
    <property type="match status" value="1"/>
</dbReference>
<evidence type="ECO:0000313" key="3">
    <source>
        <dbReference type="EMBL" id="RQW62346.1"/>
    </source>
</evidence>
<dbReference type="CDD" id="cd07572">
    <property type="entry name" value="nit"/>
    <property type="match status" value="1"/>
</dbReference>
<keyword evidence="1 3" id="KW-0378">Hydrolase</keyword>
<protein>
    <submittedName>
        <fullName evidence="3">Carbon-nitrogen hydrolase family protein</fullName>
    </submittedName>
</protein>
<dbReference type="Proteomes" id="UP000281112">
    <property type="component" value="Unassembled WGS sequence"/>
</dbReference>
<dbReference type="EMBL" id="RJVQ01000006">
    <property type="protein sequence ID" value="RQW62346.1"/>
    <property type="molecule type" value="Genomic_DNA"/>
</dbReference>
<evidence type="ECO:0000256" key="1">
    <source>
        <dbReference type="ARBA" id="ARBA00022801"/>
    </source>
</evidence>
<sequence>MKIAAIQMNSGSVVEDNIELAESLVNDAVKLGAEIILLPEYFCLMGEKDQDRVEIGEEYLNGPIQDSMSALAKQHKIFLIAGTIPLLSPEKEKVFNSQLLFSPEGECLGRYDKVHLFGFDNGKEAYREADILSAGNAIKTFRIDEIDVRPSVCYDLRFPEFYRQNSGYELITAPAAFTYTTGQAHWELLLRTRAIENQCYVIAAAQTGIHPNGSRTYGHSMIIDPWGKVLAQQEEGNGVVIAEMDISELQKVRQQLPALKNRVFY</sequence>
<dbReference type="SUPFAM" id="SSF56317">
    <property type="entry name" value="Carbon-nitrogen hydrolase"/>
    <property type="match status" value="1"/>
</dbReference>
<dbReference type="OrthoDB" id="9811121at2"/>
<dbReference type="RefSeq" id="WP_124937884.1">
    <property type="nucleotide sequence ID" value="NZ_RJVQ01000006.1"/>
</dbReference>
<dbReference type="PROSITE" id="PS50263">
    <property type="entry name" value="CN_HYDROLASE"/>
    <property type="match status" value="1"/>
</dbReference>
<dbReference type="InterPro" id="IPR036526">
    <property type="entry name" value="C-N_Hydrolase_sf"/>
</dbReference>
<gene>
    <name evidence="3" type="ORF">EES38_14290</name>
</gene>
<accession>A0A3N9U2X5</accession>
<comment type="caution">
    <text evidence="3">The sequence shown here is derived from an EMBL/GenBank/DDBJ whole genome shotgun (WGS) entry which is preliminary data.</text>
</comment>
<dbReference type="Gene3D" id="3.60.110.10">
    <property type="entry name" value="Carbon-nitrogen hydrolase"/>
    <property type="match status" value="1"/>
</dbReference>
<dbReference type="InterPro" id="IPR045254">
    <property type="entry name" value="Nit1/2_C-N_Hydrolase"/>
</dbReference>
<feature type="domain" description="CN hydrolase" evidence="2">
    <location>
        <begin position="1"/>
        <end position="246"/>
    </location>
</feature>
<proteinExistence type="predicted"/>
<evidence type="ECO:0000313" key="4">
    <source>
        <dbReference type="Proteomes" id="UP000281112"/>
    </source>
</evidence>
<dbReference type="AlphaFoldDB" id="A0A3N9U2X5"/>
<dbReference type="InterPro" id="IPR003010">
    <property type="entry name" value="C-N_Hydrolase"/>
</dbReference>
<dbReference type="PANTHER" id="PTHR23088:SF27">
    <property type="entry name" value="DEAMINATED GLUTATHIONE AMIDASE"/>
    <property type="match status" value="1"/>
</dbReference>
<keyword evidence="4" id="KW-1185">Reference proteome</keyword>